<dbReference type="Proteomes" id="UP000472276">
    <property type="component" value="Unassembled WGS sequence"/>
</dbReference>
<evidence type="ECO:0000259" key="5">
    <source>
        <dbReference type="PROSITE" id="PS01178"/>
    </source>
</evidence>
<dbReference type="Pfam" id="PF17789">
    <property type="entry name" value="MG4"/>
    <property type="match status" value="1"/>
</dbReference>
<protein>
    <recommendedName>
        <fullName evidence="9">Complement component c3a, duplicate 5</fullName>
    </recommendedName>
</protein>
<dbReference type="SMART" id="SM01360">
    <property type="entry name" value="A2M"/>
    <property type="match status" value="1"/>
</dbReference>
<dbReference type="Pfam" id="PF07677">
    <property type="entry name" value="A2M_recep"/>
    <property type="match status" value="1"/>
</dbReference>
<reference evidence="7" key="2">
    <citation type="submission" date="2025-09" db="UniProtKB">
        <authorList>
            <consortium name="Ensembl"/>
        </authorList>
    </citation>
    <scope>IDENTIFICATION</scope>
</reference>
<reference evidence="7" key="1">
    <citation type="submission" date="2025-08" db="UniProtKB">
        <authorList>
            <consortium name="Ensembl"/>
        </authorList>
    </citation>
    <scope>IDENTIFICATION</scope>
</reference>
<dbReference type="InterPro" id="IPR008930">
    <property type="entry name" value="Terpenoid_cyclase/PrenylTrfase"/>
</dbReference>
<dbReference type="InterPro" id="IPR001599">
    <property type="entry name" value="Macroglobln_a2"/>
</dbReference>
<keyword evidence="8" id="KW-1185">Reference proteome</keyword>
<dbReference type="InterPro" id="IPR011626">
    <property type="entry name" value="Alpha-macroglobulin_TED"/>
</dbReference>
<dbReference type="InterPro" id="IPR040839">
    <property type="entry name" value="MG4"/>
</dbReference>
<dbReference type="Pfam" id="PF07703">
    <property type="entry name" value="A2M_BRD"/>
    <property type="match status" value="1"/>
</dbReference>
<dbReference type="SMART" id="SM01361">
    <property type="entry name" value="A2M_recep"/>
    <property type="match status" value="1"/>
</dbReference>
<organism evidence="7 8">
    <name type="scientific">Oreochromis aureus</name>
    <name type="common">Israeli tilapia</name>
    <name type="synonym">Chromis aureus</name>
    <dbReference type="NCBI Taxonomy" id="47969"/>
    <lineage>
        <taxon>Eukaryota</taxon>
        <taxon>Metazoa</taxon>
        <taxon>Chordata</taxon>
        <taxon>Craniata</taxon>
        <taxon>Vertebrata</taxon>
        <taxon>Euteleostomi</taxon>
        <taxon>Actinopterygii</taxon>
        <taxon>Neopterygii</taxon>
        <taxon>Teleostei</taxon>
        <taxon>Neoteleostei</taxon>
        <taxon>Acanthomorphata</taxon>
        <taxon>Ovalentaria</taxon>
        <taxon>Cichlomorphae</taxon>
        <taxon>Cichliformes</taxon>
        <taxon>Cichlidae</taxon>
        <taxon>African cichlids</taxon>
        <taxon>Pseudocrenilabrinae</taxon>
        <taxon>Oreochromini</taxon>
        <taxon>Oreochromis</taxon>
    </lineage>
</organism>
<evidence type="ECO:0008006" key="9">
    <source>
        <dbReference type="Google" id="ProtNLM"/>
    </source>
</evidence>
<dbReference type="Pfam" id="PF17790">
    <property type="entry name" value="MG1"/>
    <property type="match status" value="1"/>
</dbReference>
<dbReference type="GO" id="GO:0005615">
    <property type="term" value="C:extracellular space"/>
    <property type="evidence" value="ECO:0007669"/>
    <property type="project" value="InterPro"/>
</dbReference>
<name>A0A668VKZ1_OREAU</name>
<dbReference type="Gene3D" id="2.60.40.1940">
    <property type="match status" value="1"/>
</dbReference>
<dbReference type="SMART" id="SM00643">
    <property type="entry name" value="C345C"/>
    <property type="match status" value="1"/>
</dbReference>
<dbReference type="Gene3D" id="2.60.40.10">
    <property type="entry name" value="Immunoglobulins"/>
    <property type="match status" value="2"/>
</dbReference>
<dbReference type="Pfam" id="PF01759">
    <property type="entry name" value="NTR"/>
    <property type="match status" value="1"/>
</dbReference>
<dbReference type="InterPro" id="IPR018081">
    <property type="entry name" value="Anaphylatoxin_comp_syst"/>
</dbReference>
<dbReference type="InterPro" id="IPR013783">
    <property type="entry name" value="Ig-like_fold"/>
</dbReference>
<dbReference type="InterPro" id="IPR000020">
    <property type="entry name" value="Anaphylatoxin/fibulin"/>
</dbReference>
<dbReference type="InterPro" id="IPR050473">
    <property type="entry name" value="A2M/Complement_sys"/>
</dbReference>
<dbReference type="Pfam" id="PF17791">
    <property type="entry name" value="MG3"/>
    <property type="match status" value="1"/>
</dbReference>
<dbReference type="InterPro" id="IPR002890">
    <property type="entry name" value="MG2"/>
</dbReference>
<dbReference type="Pfam" id="PF01821">
    <property type="entry name" value="ANATO"/>
    <property type="match status" value="1"/>
</dbReference>
<gene>
    <name evidence="7" type="primary">LOC116310627</name>
</gene>
<dbReference type="InterPro" id="IPR018933">
    <property type="entry name" value="Netrin_module_non-TIMP"/>
</dbReference>
<dbReference type="FunFam" id="2.60.40.10:FF:000155">
    <property type="entry name" value="complement C3 isoform X1"/>
    <property type="match status" value="1"/>
</dbReference>
<dbReference type="PROSITE" id="PS50189">
    <property type="entry name" value="NTR"/>
    <property type="match status" value="1"/>
</dbReference>
<dbReference type="Ensembl" id="ENSOABT00000053838.2">
    <property type="protein sequence ID" value="ENSOABP00000052500.2"/>
    <property type="gene ID" value="ENSOABG00000021097.2"/>
</dbReference>
<dbReference type="SMART" id="SM01419">
    <property type="entry name" value="Thiol-ester_cl"/>
    <property type="match status" value="1"/>
</dbReference>
<dbReference type="SUPFAM" id="SSF49410">
    <property type="entry name" value="Alpha-macroglobulin receptor domain"/>
    <property type="match status" value="1"/>
</dbReference>
<keyword evidence="3" id="KW-1015">Disulfide bond</keyword>
<dbReference type="Gene3D" id="2.60.40.1930">
    <property type="match status" value="3"/>
</dbReference>
<evidence type="ECO:0000256" key="4">
    <source>
        <dbReference type="SAM" id="SignalP"/>
    </source>
</evidence>
<comment type="subcellular location">
    <subcellularLocation>
        <location evidence="1">Secreted</location>
    </subcellularLocation>
</comment>
<dbReference type="SMART" id="SM01359">
    <property type="entry name" value="A2M_N_2"/>
    <property type="match status" value="1"/>
</dbReference>
<dbReference type="InterPro" id="IPR009048">
    <property type="entry name" value="A-macroglobulin_rcpt-bd"/>
</dbReference>
<evidence type="ECO:0000256" key="3">
    <source>
        <dbReference type="ARBA" id="ARBA00023157"/>
    </source>
</evidence>
<dbReference type="Gene3D" id="2.20.130.20">
    <property type="match status" value="1"/>
</dbReference>
<proteinExistence type="predicted"/>
<feature type="domain" description="NTR" evidence="6">
    <location>
        <begin position="1484"/>
        <end position="1631"/>
    </location>
</feature>
<dbReference type="PROSITE" id="PS01178">
    <property type="entry name" value="ANAPHYLATOXIN_2"/>
    <property type="match status" value="1"/>
</dbReference>
<dbReference type="Gene3D" id="1.50.10.20">
    <property type="match status" value="1"/>
</dbReference>
<dbReference type="SUPFAM" id="SSF47686">
    <property type="entry name" value="Anaphylotoxins (complement system)"/>
    <property type="match status" value="1"/>
</dbReference>
<feature type="chain" id="PRO_5044244640" description="Complement component c3a, duplicate 5" evidence="4">
    <location>
        <begin position="20"/>
        <end position="1634"/>
    </location>
</feature>
<dbReference type="SUPFAM" id="SSF48239">
    <property type="entry name" value="Terpenoid cyclases/Protein prenyltransferases"/>
    <property type="match status" value="1"/>
</dbReference>
<evidence type="ECO:0000256" key="1">
    <source>
        <dbReference type="ARBA" id="ARBA00004613"/>
    </source>
</evidence>
<dbReference type="InterPro" id="IPR001134">
    <property type="entry name" value="Netrin_domain"/>
</dbReference>
<dbReference type="InterPro" id="IPR036595">
    <property type="entry name" value="A-macroglobulin_rcpt-bd_sf"/>
</dbReference>
<dbReference type="InterPro" id="IPR011625">
    <property type="entry name" value="A2M_N_BRD"/>
</dbReference>
<dbReference type="PANTHER" id="PTHR11412:SF81">
    <property type="entry name" value="COMPLEMENT C3"/>
    <property type="match status" value="1"/>
</dbReference>
<dbReference type="Pfam" id="PF00207">
    <property type="entry name" value="A2M"/>
    <property type="match status" value="1"/>
</dbReference>
<evidence type="ECO:0000256" key="2">
    <source>
        <dbReference type="ARBA" id="ARBA00022525"/>
    </source>
</evidence>
<accession>A0A668VKZ1</accession>
<dbReference type="GO" id="GO:0004866">
    <property type="term" value="F:endopeptidase inhibitor activity"/>
    <property type="evidence" value="ECO:0007669"/>
    <property type="project" value="InterPro"/>
</dbReference>
<dbReference type="Gene3D" id="6.20.50.160">
    <property type="match status" value="1"/>
</dbReference>
<dbReference type="SUPFAM" id="SSF50242">
    <property type="entry name" value="TIMP-like"/>
    <property type="match status" value="1"/>
</dbReference>
<dbReference type="Gene3D" id="2.40.50.120">
    <property type="match status" value="1"/>
</dbReference>
<feature type="signal peptide" evidence="4">
    <location>
        <begin position="1"/>
        <end position="19"/>
    </location>
</feature>
<dbReference type="Gene3D" id="1.20.91.20">
    <property type="entry name" value="Anaphylotoxins (complement system)"/>
    <property type="match status" value="1"/>
</dbReference>
<evidence type="ECO:0000259" key="6">
    <source>
        <dbReference type="PROSITE" id="PS50189"/>
    </source>
</evidence>
<dbReference type="Pfam" id="PF07678">
    <property type="entry name" value="TED_complement"/>
    <property type="match status" value="1"/>
</dbReference>
<evidence type="ECO:0000313" key="8">
    <source>
        <dbReference type="Proteomes" id="UP000472276"/>
    </source>
</evidence>
<dbReference type="OMA" id="TIFYLKV"/>
<sequence>ETLVNLLLLLTIFYLKVMSAPNVFRVGAAENIFVECQDCTGGDIRVDINVMNHPTKIKLLAKTIVTLSRVNNFQQFGKIKIPAGDFNKDPSVKQYVYLQAQFPDCLLEKVVMVSFQSGYIFIQTDKTLYTPNSRVLFRVFGLTPQMEPLERDEEIQTDTSIIIQFVTPEGIILLLRQVFLRSGLYSGSFHLDETVSTGLWKVVAKFHSNPQQKYSAEFEVKEYVLPSFEVKLTPLTQFFYVNSRDFTVRIKATYLFGQEVDGTAYVVFGVRKGQRKQSFPDSLQKVPIRSGEGEVTLRREDITKVENDINSLVGGAIFVSVSVLTESGSEMVEAELRGIQIVTSPYTINFKRTPKYFKPGMSFDVRVEVLNPDETPAANIPVVINPGAVRGLTAANGMAWLTINTGGNEAELRITAMTDNPMVSPDRQARAEMIARPYSSKTGTFIHIGVDAPEKELGDNLRIYLFLNKQPNQNHDITYLIQSRGQLVKYGRYETRGQVPISLIQPITKEMLPSFRIIAYYHTSSNEVVSDSVWVDVKDTCMGTLKLEFTQPSPAYEPRRTFRLKVTASPEATVGLIVVDKGKQQLWEIVEESDTGCTPGGGKDSMGVFFDAGLLFETSAGSGTAYRQELKCHTVNRKKRNAAIMDVRSSLLKNYTDPVESECCLDGMKEAPLSYTCEACSDDIVNSQGCRDAFLHCCKAVETLRAEKREEDLKLAHSEEEDTSFIDSNEIVTRTIFPESWLWHDIKFPACPRNTPNCDTTSFVKYFYFSDSITTWQFIGISLSRTNGICVGDPFEVIVKKDFFIDLRLPYSAVRGEQIEIKAILHNYSPDRITVRVDLTEEEHVCSSASKRGRYHQEVTVGPETTRSVPFVIIPMKEGERRIEVKAAVKGSYLNDGVMKMLRVVPEGVLVKHPQIITLDPAKKGENGVQNEVISSGIPRNILVPNTATSTQIFVTGREQVSKLVENAIGGNSMGTLIIQPSGSGELNIMSMTLPVIATLYLDKTNQWETVGFEKRKEALQYIKTGYTNELAYRKNDGSFAAFTSFPSSTWLTAYVAKVFVMTHHLVEIQNHVICEAVKFLILTRQQPDGVFKEFAPVIHQEMTGDVAGLDSDASMTAFCLIAMQESRSVCSGTVTMLPGGIDKAVAYLENRLPSLTNPYAVAMTSYALANENKLNKKILYKFVSPELSHWPVHKGSVYTLEATAYALLALVKTQNFEDARPVVRWFSQQQKVGGGYGSTQATIMVYQAVAEYWNNTKEPQYDLNVDIQFSGMPSPNKYYFNRDNYYATRTFKVNDINQNVTVTARGTGEATVTLVSRYYAKPKEQKSDCQDFTLSVELIPEETNTNDTYRLRIEVMYKNRDRDAGMSILDIGLPFGFAVETRDLDLLSTGRGRTIAKYEMYKALSERGSLIIYLDKVSHTRPEEIAFRIKQEMRVGVLQPTAVSVYEYYEQTRCVKYYNAQMGAGKLHFIFLTCPDCVLPENCSMQKENITNDQRQAKICESTETHKVDFAYKVHVAELIEEVSTDSHKVQVLDTIKEGNLDANPVNKHRIFLSYQHCREALGLEKDKTYLIMGSDKAIYRDDKMTFKYMIDERTWVEYWPTAEECQTDKYWARCLGLELMVNQYSVFGCIEE</sequence>
<dbReference type="InterPro" id="IPR041555">
    <property type="entry name" value="MG3"/>
</dbReference>
<keyword evidence="4" id="KW-0732">Signal</keyword>
<dbReference type="Gene3D" id="2.60.120.1540">
    <property type="match status" value="1"/>
</dbReference>
<dbReference type="PROSITE" id="PS01177">
    <property type="entry name" value="ANAPHYLATOXIN_1"/>
    <property type="match status" value="1"/>
</dbReference>
<evidence type="ECO:0000313" key="7">
    <source>
        <dbReference type="Ensembl" id="ENSOABP00000052500.2"/>
    </source>
</evidence>
<dbReference type="PANTHER" id="PTHR11412">
    <property type="entry name" value="MACROGLOBULIN / COMPLEMENT"/>
    <property type="match status" value="1"/>
</dbReference>
<dbReference type="InterPro" id="IPR008993">
    <property type="entry name" value="TIMP-like_OB-fold"/>
</dbReference>
<dbReference type="CDD" id="cd00017">
    <property type="entry name" value="ANATO"/>
    <property type="match status" value="1"/>
</dbReference>
<dbReference type="CDD" id="cd02896">
    <property type="entry name" value="complement_C3_C4_C5"/>
    <property type="match status" value="1"/>
</dbReference>
<dbReference type="Pfam" id="PF01835">
    <property type="entry name" value="MG2"/>
    <property type="match status" value="1"/>
</dbReference>
<keyword evidence="2" id="KW-0964">Secreted</keyword>
<dbReference type="FunFam" id="2.60.40.1940:FF:000001">
    <property type="entry name" value="Complement component C3"/>
    <property type="match status" value="1"/>
</dbReference>
<dbReference type="SMART" id="SM00104">
    <property type="entry name" value="ANATO"/>
    <property type="match status" value="1"/>
</dbReference>
<dbReference type="Gene3D" id="2.60.40.690">
    <property type="entry name" value="Alpha-macroglobulin, receptor-binding domain"/>
    <property type="match status" value="1"/>
</dbReference>
<feature type="domain" description="Anaphylatoxin-like" evidence="5">
    <location>
        <begin position="663"/>
        <end position="698"/>
    </location>
</feature>
<dbReference type="InterPro" id="IPR047565">
    <property type="entry name" value="Alpha-macroglob_thiol-ester_cl"/>
</dbReference>
<dbReference type="InterPro" id="IPR041425">
    <property type="entry name" value="C3/4/5_MG1"/>
</dbReference>